<dbReference type="Gene3D" id="3.40.50.2300">
    <property type="match status" value="1"/>
</dbReference>
<comment type="caution">
    <text evidence="2">The sequence shown here is derived from an EMBL/GenBank/DDBJ whole genome shotgun (WGS) entry which is preliminary data.</text>
</comment>
<dbReference type="InterPro" id="IPR028082">
    <property type="entry name" value="Peripla_BP_I"/>
</dbReference>
<evidence type="ECO:0000313" key="3">
    <source>
        <dbReference type="Proteomes" id="UP001266305"/>
    </source>
</evidence>
<dbReference type="EMBL" id="JASSZA010000011">
    <property type="protein sequence ID" value="KAK2099004.1"/>
    <property type="molecule type" value="Genomic_DNA"/>
</dbReference>
<organism evidence="2 3">
    <name type="scientific">Saguinus oedipus</name>
    <name type="common">Cotton-top tamarin</name>
    <name type="synonym">Oedipomidas oedipus</name>
    <dbReference type="NCBI Taxonomy" id="9490"/>
    <lineage>
        <taxon>Eukaryota</taxon>
        <taxon>Metazoa</taxon>
        <taxon>Chordata</taxon>
        <taxon>Craniata</taxon>
        <taxon>Vertebrata</taxon>
        <taxon>Euteleostomi</taxon>
        <taxon>Mammalia</taxon>
        <taxon>Eutheria</taxon>
        <taxon>Euarchontoglires</taxon>
        <taxon>Primates</taxon>
        <taxon>Haplorrhini</taxon>
        <taxon>Platyrrhini</taxon>
        <taxon>Cebidae</taxon>
        <taxon>Callitrichinae</taxon>
        <taxon>Saguinus</taxon>
    </lineage>
</organism>
<reference evidence="2 3" key="1">
    <citation type="submission" date="2023-05" db="EMBL/GenBank/DDBJ databases">
        <title>B98-5 Cell Line De Novo Hybrid Assembly: An Optical Mapping Approach.</title>
        <authorList>
            <person name="Kananen K."/>
            <person name="Auerbach J.A."/>
            <person name="Kautto E."/>
            <person name="Blachly J.S."/>
        </authorList>
    </citation>
    <scope>NUCLEOTIDE SEQUENCE [LARGE SCALE GENOMIC DNA]</scope>
    <source>
        <strain evidence="2">B95-8</strain>
        <tissue evidence="2">Cell line</tissue>
    </source>
</reference>
<keyword evidence="3" id="KW-1185">Reference proteome</keyword>
<evidence type="ECO:0000313" key="2">
    <source>
        <dbReference type="EMBL" id="KAK2099004.1"/>
    </source>
</evidence>
<gene>
    <name evidence="2" type="ORF">P7K49_024455</name>
</gene>
<keyword evidence="1" id="KW-0732">Signal</keyword>
<proteinExistence type="predicted"/>
<dbReference type="Proteomes" id="UP001266305">
    <property type="component" value="Unassembled WGS sequence"/>
</dbReference>
<evidence type="ECO:0000256" key="1">
    <source>
        <dbReference type="ARBA" id="ARBA00022729"/>
    </source>
</evidence>
<dbReference type="SUPFAM" id="SSF53822">
    <property type="entry name" value="Periplasmic binding protein-like I"/>
    <property type="match status" value="1"/>
</dbReference>
<accession>A0ABQ9UPK4</accession>
<sequence length="416" mass="47048">MFDFVGQNTKLCDTCVKLVPPKQDIGDMLWKSLQFLSWKHIGMFGGYSGACSWDGVDELWRVVENELESHFNIMASMTYTNSHLALLQEHLWGISSIARDEERRGWTTFSIGRETFELPVASSPHLDDPDSFWKEVLTNQKMTHFPKVYGSVLLIALSSYRKGHRDEGFWKQVYRTLRRPPFHSTITLEEQEDGRTLTQDGVVRDVELGQVRASRRAGTGRWSGERICLCSSQYVCDEEAECLALTENFLKGDFCPELELLPVSPYSAYLYDAILLYAETVKQMIKAGGDFQDGQQLVNALEGSVRPWYRSLPRPGEEAAGHLIPFPPGKSPLQCHSLSPLRIKLRNVRRISWGHFPSAASVMGALAPQTSKDGYQKVITYWQDISASVDCATERDVGRGGPWEGQFEIQSLEPLK</sequence>
<evidence type="ECO:0008006" key="4">
    <source>
        <dbReference type="Google" id="ProtNLM"/>
    </source>
</evidence>
<name>A0ABQ9UPK4_SAGOE</name>
<protein>
    <recommendedName>
        <fullName evidence="4">Receptor ligand binding region domain-containing protein</fullName>
    </recommendedName>
</protein>